<evidence type="ECO:0000313" key="4">
    <source>
        <dbReference type="Proteomes" id="UP000515489"/>
    </source>
</evidence>
<feature type="domain" description="Secretion system C-terminal sorting" evidence="2">
    <location>
        <begin position="245"/>
        <end position="314"/>
    </location>
</feature>
<proteinExistence type="predicted"/>
<dbReference type="KEGG" id="hsk:H4317_00825"/>
<protein>
    <submittedName>
        <fullName evidence="3">T9SS type A sorting domain-containing protein</fullName>
    </submittedName>
</protein>
<evidence type="ECO:0000313" key="3">
    <source>
        <dbReference type="EMBL" id="QNH62405.1"/>
    </source>
</evidence>
<dbReference type="Proteomes" id="UP000515489">
    <property type="component" value="Chromosome"/>
</dbReference>
<keyword evidence="4" id="KW-1185">Reference proteome</keyword>
<dbReference type="InterPro" id="IPR026444">
    <property type="entry name" value="Secre_tail"/>
</dbReference>
<dbReference type="RefSeq" id="WP_185888317.1">
    <property type="nucleotide sequence ID" value="NZ_CP060202.1"/>
</dbReference>
<feature type="signal peptide" evidence="1">
    <location>
        <begin position="1"/>
        <end position="31"/>
    </location>
</feature>
<dbReference type="NCBIfam" id="TIGR04183">
    <property type="entry name" value="Por_Secre_tail"/>
    <property type="match status" value="1"/>
</dbReference>
<reference evidence="3 4" key="1">
    <citation type="submission" date="2020-08" db="EMBL/GenBank/DDBJ databases">
        <title>Hymenobacter sp. S2-20-2 genome sequencing.</title>
        <authorList>
            <person name="Jin L."/>
        </authorList>
    </citation>
    <scope>NUCLEOTIDE SEQUENCE [LARGE SCALE GENOMIC DNA]</scope>
    <source>
        <strain evidence="3 4">S2-20-2</strain>
    </source>
</reference>
<organism evidence="3 4">
    <name type="scientific">Hymenobacter sediminicola</name>
    <dbReference type="NCBI Taxonomy" id="2761579"/>
    <lineage>
        <taxon>Bacteria</taxon>
        <taxon>Pseudomonadati</taxon>
        <taxon>Bacteroidota</taxon>
        <taxon>Cytophagia</taxon>
        <taxon>Cytophagales</taxon>
        <taxon>Hymenobacteraceae</taxon>
        <taxon>Hymenobacter</taxon>
    </lineage>
</organism>
<evidence type="ECO:0000256" key="1">
    <source>
        <dbReference type="SAM" id="SignalP"/>
    </source>
</evidence>
<dbReference type="Pfam" id="PF18962">
    <property type="entry name" value="Por_Secre_tail"/>
    <property type="match status" value="1"/>
</dbReference>
<accession>A0A7G7W7R2</accession>
<keyword evidence="1" id="KW-0732">Signal</keyword>
<gene>
    <name evidence="3" type="ORF">H4317_00825</name>
</gene>
<name>A0A7G7W7R2_9BACT</name>
<feature type="chain" id="PRO_5028851389" evidence="1">
    <location>
        <begin position="32"/>
        <end position="318"/>
    </location>
</feature>
<evidence type="ECO:0000259" key="2">
    <source>
        <dbReference type="Pfam" id="PF18962"/>
    </source>
</evidence>
<dbReference type="EMBL" id="CP060202">
    <property type="protein sequence ID" value="QNH62405.1"/>
    <property type="molecule type" value="Genomic_DNA"/>
</dbReference>
<dbReference type="AlphaFoldDB" id="A0A7G7W7R2"/>
<sequence length="318" mass="33891">MQHFSSLFSLRYLGLAAITAVTCLSSSVAQAQSPAIITTGTVATPSYHPGPIYRSSASSGYYYSQYAYLFDAAELTAAGITPGSAITQVEWEKTNTAATIRTGVFRILMKNSTQATYTTATPWATLTTGATQVYNNATQALPATIGFVAFPLTAPFAYNGQALEIFTDWDNSVGTGNAATDAFNWAQYTVVDHILGYSNFAAITAPLSPSSNSIGTLDNLRPKIRITYTRTNGTRGQLLLSGEAYPNPTAGPIKLKLNPAFAGKKVELTVLDATGRTLRTLQLPASGLLDLSDLAAGTYMVRASHNELTEVHRVQVAH</sequence>